<dbReference type="PANTHER" id="PTHR31489:SF2">
    <property type="entry name" value="PROTEIN LIN-52 HOMOLOG"/>
    <property type="match status" value="1"/>
</dbReference>
<comment type="similarity">
    <text evidence="1">Belongs to the lin-52 family.</text>
</comment>
<reference evidence="3" key="1">
    <citation type="journal article" date="1997" name="Nucleic Acids Res.">
        <title>tRNAscan-SE: a program for improved detection of transfer RNA genes in genomic sequence.</title>
        <authorList>
            <person name="Lowe T.M."/>
            <person name="Eddy S.R."/>
        </authorList>
    </citation>
    <scope>NUCLEOTIDE SEQUENCE [LARGE SCALE GENOMIC DNA]</scope>
</reference>
<dbReference type="RefSeq" id="XP_017864126.1">
    <property type="nucleotide sequence ID" value="XM_018008637.1"/>
</dbReference>
<dbReference type="GeneID" id="108614487"/>
<reference evidence="3" key="2">
    <citation type="journal article" date="2016" name="G3 (Bethesda)">
        <title>Genome Evolution in Three Species of Cactophilic Drosophila.</title>
        <authorList>
            <person name="Sanchez-Flores A."/>
            <person name="Penazola F."/>
            <person name="Carpinteyro-Ponce J."/>
            <person name="Nazario-Yepiz N."/>
            <person name="Abreu-Goodger C."/>
            <person name="Machado C.A."/>
            <person name="Markow T.A."/>
        </authorList>
    </citation>
    <scope>NUCLEOTIDE SEQUENCE [LARGE SCALE GENOMIC DNA]</scope>
</reference>
<accession>A0ABM1PA90</accession>
<sequence length="145" mass="16388">MSNIELGIELFSPETLLKTDTDTDNVDDTMASSSNKGLTAKEDELISMETLRESPVQWPARFPGMDEFMTMSQTPIHTPSSEYTQNLTSADRARITQLASLTPDQLIEKIKSMHDEIYQLGLRESKEMTRGKLLGIFDRMAKVKK</sequence>
<dbReference type="PANTHER" id="PTHR31489">
    <property type="entry name" value="LIN52 FAMILY MEMBER"/>
    <property type="match status" value="1"/>
</dbReference>
<dbReference type="Pfam" id="PF10044">
    <property type="entry name" value="LIN52"/>
    <property type="match status" value="1"/>
</dbReference>
<evidence type="ECO:0000256" key="2">
    <source>
        <dbReference type="SAM" id="MobiDB-lite"/>
    </source>
</evidence>
<gene>
    <name evidence="4" type="primary">LOC108614487</name>
</gene>
<proteinExistence type="inferred from homology"/>
<name>A0ABM1PA90_DROAR</name>
<reference evidence="4" key="3">
    <citation type="submission" date="2025-08" db="UniProtKB">
        <authorList>
            <consortium name="RefSeq"/>
        </authorList>
    </citation>
    <scope>IDENTIFICATION</scope>
    <source>
        <tissue evidence="4">Whole organism</tissue>
    </source>
</reference>
<evidence type="ECO:0000256" key="1">
    <source>
        <dbReference type="ARBA" id="ARBA00005456"/>
    </source>
</evidence>
<feature type="region of interest" description="Disordered" evidence="2">
    <location>
        <begin position="19"/>
        <end position="41"/>
    </location>
</feature>
<evidence type="ECO:0000313" key="3">
    <source>
        <dbReference type="Proteomes" id="UP000694904"/>
    </source>
</evidence>
<protein>
    <submittedName>
        <fullName evidence="4">Protein lin-52 homolog isoform X1</fullName>
    </submittedName>
</protein>
<dbReference type="Proteomes" id="UP000694904">
    <property type="component" value="Chromosome 4"/>
</dbReference>
<organism evidence="3 4">
    <name type="scientific">Drosophila arizonae</name>
    <name type="common">Fruit fly</name>
    <dbReference type="NCBI Taxonomy" id="7263"/>
    <lineage>
        <taxon>Eukaryota</taxon>
        <taxon>Metazoa</taxon>
        <taxon>Ecdysozoa</taxon>
        <taxon>Arthropoda</taxon>
        <taxon>Hexapoda</taxon>
        <taxon>Insecta</taxon>
        <taxon>Pterygota</taxon>
        <taxon>Neoptera</taxon>
        <taxon>Endopterygota</taxon>
        <taxon>Diptera</taxon>
        <taxon>Brachycera</taxon>
        <taxon>Muscomorpha</taxon>
        <taxon>Ephydroidea</taxon>
        <taxon>Drosophilidae</taxon>
        <taxon>Drosophila</taxon>
    </lineage>
</organism>
<evidence type="ECO:0000313" key="4">
    <source>
        <dbReference type="RefSeq" id="XP_017864126.1"/>
    </source>
</evidence>
<dbReference type="InterPro" id="IPR018737">
    <property type="entry name" value="DREAM_LIN52"/>
</dbReference>
<keyword evidence="3" id="KW-1185">Reference proteome</keyword>